<proteinExistence type="predicted"/>
<reference evidence="1" key="1">
    <citation type="journal article" date="2014" name="Int. J. Syst. Evol. Microbiol.">
        <title>Complete genome of a new Firmicutes species belonging to the dominant human colonic microbiota ('Ruminococcus bicirculans') reveals two chromosomes and a selective capacity to utilize plant glucans.</title>
        <authorList>
            <consortium name="NISC Comparative Sequencing Program"/>
            <person name="Wegmann U."/>
            <person name="Louis P."/>
            <person name="Goesmann A."/>
            <person name="Henrissat B."/>
            <person name="Duncan S.H."/>
            <person name="Flint H.J."/>
        </authorList>
    </citation>
    <scope>NUCLEOTIDE SEQUENCE</scope>
    <source>
        <strain evidence="1">CECT 8869</strain>
    </source>
</reference>
<sequence>MGGLFLSRLKYLGVILLLSNWALAQNSYYVYKKSGRPYFTQSMPVKRGLVFKDLDTLTLQKLDTVYLINQLGELYELNKANIYTHNTLQHYKKHEKESSFTIKYFSYVWRQFMNQQENRQRPGVVYREERNIQLISPMDSIKWSVPKIEFTWKNRTDSLTTYFHLQEIETAHITKIGVNANSLMLFRDNLILNPGKSYKWAVTTTAFPDYKNVRFHNFELLTKADYRALEEEMKALTIALQLLGFSEKDIKEAICVDYKFCQQ</sequence>
<accession>A0ABT8RQ65</accession>
<organism evidence="1 2">
    <name type="scientific">Maribacter confluentis</name>
    <dbReference type="NCBI Taxonomy" id="1656093"/>
    <lineage>
        <taxon>Bacteria</taxon>
        <taxon>Pseudomonadati</taxon>
        <taxon>Bacteroidota</taxon>
        <taxon>Flavobacteriia</taxon>
        <taxon>Flavobacteriales</taxon>
        <taxon>Flavobacteriaceae</taxon>
        <taxon>Maribacter</taxon>
    </lineage>
</organism>
<comment type="caution">
    <text evidence="1">The sequence shown here is derived from an EMBL/GenBank/DDBJ whole genome shotgun (WGS) entry which is preliminary data.</text>
</comment>
<reference evidence="1" key="2">
    <citation type="submission" date="2023-06" db="EMBL/GenBank/DDBJ databases">
        <authorList>
            <person name="Lucena T."/>
            <person name="Sun Q."/>
        </authorList>
    </citation>
    <scope>NUCLEOTIDE SEQUENCE</scope>
    <source>
        <strain evidence="1">CECT 8869</strain>
    </source>
</reference>
<keyword evidence="2" id="KW-1185">Reference proteome</keyword>
<evidence type="ECO:0000313" key="2">
    <source>
        <dbReference type="Proteomes" id="UP001168579"/>
    </source>
</evidence>
<dbReference type="EMBL" id="JAUKUC010000001">
    <property type="protein sequence ID" value="MDO1513064.1"/>
    <property type="molecule type" value="Genomic_DNA"/>
</dbReference>
<protein>
    <recommendedName>
        <fullName evidence="3">GLPGLI family protein</fullName>
    </recommendedName>
</protein>
<gene>
    <name evidence="1" type="ORF">Q2T41_10390</name>
</gene>
<dbReference type="RefSeq" id="WP_304436026.1">
    <property type="nucleotide sequence ID" value="NZ_JAUKUC010000001.1"/>
</dbReference>
<evidence type="ECO:0000313" key="1">
    <source>
        <dbReference type="EMBL" id="MDO1513064.1"/>
    </source>
</evidence>
<name>A0ABT8RQ65_9FLAO</name>
<dbReference type="Proteomes" id="UP001168579">
    <property type="component" value="Unassembled WGS sequence"/>
</dbReference>
<evidence type="ECO:0008006" key="3">
    <source>
        <dbReference type="Google" id="ProtNLM"/>
    </source>
</evidence>